<dbReference type="STRING" id="890420.SAMN05216226_102139"/>
<evidence type="ECO:0000313" key="1">
    <source>
        <dbReference type="EMBL" id="SDJ32593.1"/>
    </source>
</evidence>
<organism evidence="1 2">
    <name type="scientific">Halovenus aranensis</name>
    <dbReference type="NCBI Taxonomy" id="890420"/>
    <lineage>
        <taxon>Archaea</taxon>
        <taxon>Methanobacteriati</taxon>
        <taxon>Methanobacteriota</taxon>
        <taxon>Stenosarchaea group</taxon>
        <taxon>Halobacteria</taxon>
        <taxon>Halobacteriales</taxon>
        <taxon>Haloarculaceae</taxon>
        <taxon>Halovenus</taxon>
    </lineage>
</organism>
<reference evidence="1 2" key="1">
    <citation type="submission" date="2016-10" db="EMBL/GenBank/DDBJ databases">
        <authorList>
            <person name="de Groot N.N."/>
        </authorList>
    </citation>
    <scope>NUCLEOTIDE SEQUENCE [LARGE SCALE GENOMIC DNA]</scope>
    <source>
        <strain evidence="1 2">IBRC-M10015</strain>
    </source>
</reference>
<gene>
    <name evidence="1" type="ORF">SAMN05216226_102139</name>
</gene>
<proteinExistence type="predicted"/>
<evidence type="ECO:0000313" key="2">
    <source>
        <dbReference type="Proteomes" id="UP000198856"/>
    </source>
</evidence>
<accession>A0A1G8STV0</accession>
<sequence>MTISLSVQWETLQSNEGNVIGGPSCHSMVAELETLTLDDFLSEEE</sequence>
<protein>
    <submittedName>
        <fullName evidence="1">Uncharacterized protein</fullName>
    </submittedName>
</protein>
<name>A0A1G8STV0_9EURY</name>
<dbReference type="AlphaFoldDB" id="A0A1G8STV0"/>
<dbReference type="Proteomes" id="UP000198856">
    <property type="component" value="Unassembled WGS sequence"/>
</dbReference>
<dbReference type="EMBL" id="FNFC01000002">
    <property type="protein sequence ID" value="SDJ32593.1"/>
    <property type="molecule type" value="Genomic_DNA"/>
</dbReference>
<keyword evidence="2" id="KW-1185">Reference proteome</keyword>